<dbReference type="EMBL" id="CP062796">
    <property type="protein sequence ID" value="QUL98695.1"/>
    <property type="molecule type" value="Genomic_DNA"/>
</dbReference>
<sequence>MKRATIIGLAVLFTVGLAVPALAQGFKGGAWCGGLLGLGRDPAALADVIAGLGLSDDQVANIQSLQQTGFEKLQSIREAVWKKQQELRSMLWQKNPDKNAISAKWDELRQLRQQMNDLMQELRNQMQSVLTQEQLNKLQQNRPCGRGRWGANGQNRPAARPFSSNL</sequence>
<dbReference type="CDD" id="cd09916">
    <property type="entry name" value="CpxP_like"/>
    <property type="match status" value="1"/>
</dbReference>
<dbReference type="Pfam" id="PF13801">
    <property type="entry name" value="Metal_resist"/>
    <property type="match status" value="1"/>
</dbReference>
<proteinExistence type="predicted"/>
<reference evidence="4" key="2">
    <citation type="journal article" date="2023" name="Biology">
        <title>Prokaryotic Life Associated with Coal-Fire Gas Vents Revealed by Metagenomics.</title>
        <authorList>
            <person name="Kadnikov V.V."/>
            <person name="Mardanov A.V."/>
            <person name="Beletsky A.V."/>
            <person name="Karnachuk O.V."/>
            <person name="Ravin N.V."/>
        </authorList>
    </citation>
    <scope>NUCLEOTIDE SEQUENCE</scope>
    <source>
        <strain evidence="4">Bu02</strain>
    </source>
</reference>
<protein>
    <submittedName>
        <fullName evidence="4">Spy/CpxP family protein refolding chaperone</fullName>
    </submittedName>
</protein>
<name>A0AAT9LC97_9FIRM</name>
<feature type="signal peptide" evidence="3">
    <location>
        <begin position="1"/>
        <end position="23"/>
    </location>
</feature>
<feature type="region of interest" description="Disordered" evidence="2">
    <location>
        <begin position="140"/>
        <end position="166"/>
    </location>
</feature>
<dbReference type="InterPro" id="IPR012899">
    <property type="entry name" value="LTXXQ"/>
</dbReference>
<organism evidence="4">
    <name type="scientific">Candidatus Fermentithermobacillus carboniphilus</name>
    <dbReference type="NCBI Taxonomy" id="3085328"/>
    <lineage>
        <taxon>Bacteria</taxon>
        <taxon>Bacillati</taxon>
        <taxon>Bacillota</taxon>
        <taxon>Candidatus Fermentithermobacillia</taxon>
        <taxon>Candidatus Fermentithermobacillales</taxon>
        <taxon>Candidatus Fermentithermobacillaceae</taxon>
        <taxon>Candidatus Fermentithermobacillus</taxon>
    </lineage>
</organism>
<evidence type="ECO:0000256" key="3">
    <source>
        <dbReference type="SAM" id="SignalP"/>
    </source>
</evidence>
<dbReference type="GO" id="GO:0042597">
    <property type="term" value="C:periplasmic space"/>
    <property type="evidence" value="ECO:0007669"/>
    <property type="project" value="InterPro"/>
</dbReference>
<accession>A0AAT9LC97</accession>
<feature type="chain" id="PRO_5043770392" evidence="3">
    <location>
        <begin position="24"/>
        <end position="166"/>
    </location>
</feature>
<gene>
    <name evidence="4" type="ORF">IMF26_00965</name>
</gene>
<keyword evidence="3" id="KW-0732">Signal</keyword>
<keyword evidence="1" id="KW-0175">Coiled coil</keyword>
<reference evidence="4" key="1">
    <citation type="submission" date="2020-10" db="EMBL/GenBank/DDBJ databases">
        <authorList>
            <person name="Kadnikov V."/>
            <person name="Beletsky A.V."/>
            <person name="Mardanov A.V."/>
            <person name="Karnachuk O.V."/>
            <person name="Ravin N.V."/>
        </authorList>
    </citation>
    <scope>NUCLEOTIDE SEQUENCE</scope>
    <source>
        <strain evidence="4">Bu02</strain>
    </source>
</reference>
<feature type="coiled-coil region" evidence="1">
    <location>
        <begin position="105"/>
        <end position="132"/>
    </location>
</feature>
<dbReference type="KEGG" id="fcz:IMF26_00965"/>
<dbReference type="InterPro" id="IPR025961">
    <property type="entry name" value="Metal_resist"/>
</dbReference>
<evidence type="ECO:0000256" key="2">
    <source>
        <dbReference type="SAM" id="MobiDB-lite"/>
    </source>
</evidence>
<dbReference type="Gene3D" id="1.20.120.1490">
    <property type="match status" value="1"/>
</dbReference>
<evidence type="ECO:0000256" key="1">
    <source>
        <dbReference type="SAM" id="Coils"/>
    </source>
</evidence>
<evidence type="ECO:0000313" key="4">
    <source>
        <dbReference type="EMBL" id="QUL98695.1"/>
    </source>
</evidence>
<dbReference type="AlphaFoldDB" id="A0AAT9LC97"/>